<feature type="domain" description="Methyltransferase small" evidence="6">
    <location>
        <begin position="139"/>
        <end position="305"/>
    </location>
</feature>
<organism evidence="7 8">
    <name type="scientific">Magnetospirillum sulfuroxidans</name>
    <dbReference type="NCBI Taxonomy" id="611300"/>
    <lineage>
        <taxon>Bacteria</taxon>
        <taxon>Pseudomonadati</taxon>
        <taxon>Pseudomonadota</taxon>
        <taxon>Alphaproteobacteria</taxon>
        <taxon>Rhodospirillales</taxon>
        <taxon>Rhodospirillaceae</taxon>
        <taxon>Magnetospirillum</taxon>
    </lineage>
</organism>
<keyword evidence="5" id="KW-0949">S-adenosyl-L-methionine</keyword>
<dbReference type="Pfam" id="PF05175">
    <property type="entry name" value="MTS"/>
    <property type="match status" value="1"/>
</dbReference>
<dbReference type="InterPro" id="IPR046977">
    <property type="entry name" value="RsmC/RlmG"/>
</dbReference>
<evidence type="ECO:0000313" key="7">
    <source>
        <dbReference type="EMBL" id="MBR9971479.1"/>
    </source>
</evidence>
<keyword evidence="3 7" id="KW-0489">Methyltransferase</keyword>
<evidence type="ECO:0000256" key="3">
    <source>
        <dbReference type="ARBA" id="ARBA00022603"/>
    </source>
</evidence>
<keyword evidence="2" id="KW-0698">rRNA processing</keyword>
<dbReference type="GO" id="GO:0008168">
    <property type="term" value="F:methyltransferase activity"/>
    <property type="evidence" value="ECO:0007669"/>
    <property type="project" value="UniProtKB-KW"/>
</dbReference>
<dbReference type="InterPro" id="IPR029063">
    <property type="entry name" value="SAM-dependent_MTases_sf"/>
</dbReference>
<gene>
    <name evidence="7" type="ORF">KEC16_07120</name>
</gene>
<sequence length="313" mass="33699">MRAECGEALAPWRDRLECRQSFKPAFDRLNAAGYRAVERLAGPYGLGLCLLSKHKGESRAALAQGLDLLEPGGVLVCCGANALGAASLEKEAAALVGLAGALSKHQCRVFWLQKGEQLPAGLAEWRAEATPHPVGDSGLVARAGCFSCDHVDKGSALLAEHFPAGMAGRVADLGAGWGYLAARVLSRFDAVTSVDLYEAEALALDDARHNLAAYGGRAAFYWQDVCAGLADVAPYDWIVCNPPFHDGGKADPAIGQAFITAAWKAIRRRGKFLLVANQHLPYEAELRRRFRDVELVTLAQGFKVYLSSNRHDR</sequence>
<evidence type="ECO:0000256" key="4">
    <source>
        <dbReference type="ARBA" id="ARBA00022679"/>
    </source>
</evidence>
<reference evidence="7 8" key="1">
    <citation type="submission" date="2021-04" db="EMBL/GenBank/DDBJ databases">
        <title>Magnetospirillum sulfuroxidans sp. nov., a facultative chemolithoautotrophic sulfur-oxidizing alphaproteobacterium isolated from freshwater sediment and proposals for Paramagetospirillum gen. nov., and Magnetospirillaceae fam. nov.</title>
        <authorList>
            <person name="Koziaeva V."/>
            <person name="Geelhoed J.S."/>
            <person name="Sorokin D.Y."/>
            <person name="Grouzdev D.S."/>
        </authorList>
    </citation>
    <scope>NUCLEOTIDE SEQUENCE [LARGE SCALE GENOMIC DNA]</scope>
    <source>
        <strain evidence="7 8">J10</strain>
    </source>
</reference>
<evidence type="ECO:0000256" key="2">
    <source>
        <dbReference type="ARBA" id="ARBA00022552"/>
    </source>
</evidence>
<name>A0ABS5IAZ0_9PROT</name>
<dbReference type="PROSITE" id="PS00092">
    <property type="entry name" value="N6_MTASE"/>
    <property type="match status" value="1"/>
</dbReference>
<keyword evidence="1" id="KW-0963">Cytoplasm</keyword>
<accession>A0ABS5IAZ0</accession>
<dbReference type="SUPFAM" id="SSF53335">
    <property type="entry name" value="S-adenosyl-L-methionine-dependent methyltransferases"/>
    <property type="match status" value="1"/>
</dbReference>
<dbReference type="PANTHER" id="PTHR47816:SF4">
    <property type="entry name" value="RIBOSOMAL RNA SMALL SUBUNIT METHYLTRANSFERASE C"/>
    <property type="match status" value="1"/>
</dbReference>
<comment type="caution">
    <text evidence="7">The sequence shown here is derived from an EMBL/GenBank/DDBJ whole genome shotgun (WGS) entry which is preliminary data.</text>
</comment>
<protein>
    <submittedName>
        <fullName evidence="7">Class I SAM-dependent methyltransferase</fullName>
    </submittedName>
</protein>
<evidence type="ECO:0000256" key="1">
    <source>
        <dbReference type="ARBA" id="ARBA00022490"/>
    </source>
</evidence>
<evidence type="ECO:0000259" key="6">
    <source>
        <dbReference type="Pfam" id="PF05175"/>
    </source>
</evidence>
<dbReference type="Proteomes" id="UP000680714">
    <property type="component" value="Unassembled WGS sequence"/>
</dbReference>
<dbReference type="PANTHER" id="PTHR47816">
    <property type="entry name" value="RIBOSOMAL RNA SMALL SUBUNIT METHYLTRANSFERASE C"/>
    <property type="match status" value="1"/>
</dbReference>
<dbReference type="InterPro" id="IPR007848">
    <property type="entry name" value="Small_mtfrase_dom"/>
</dbReference>
<keyword evidence="8" id="KW-1185">Reference proteome</keyword>
<keyword evidence="4" id="KW-0808">Transferase</keyword>
<evidence type="ECO:0000256" key="5">
    <source>
        <dbReference type="ARBA" id="ARBA00022691"/>
    </source>
</evidence>
<dbReference type="CDD" id="cd02440">
    <property type="entry name" value="AdoMet_MTases"/>
    <property type="match status" value="1"/>
</dbReference>
<evidence type="ECO:0000313" key="8">
    <source>
        <dbReference type="Proteomes" id="UP000680714"/>
    </source>
</evidence>
<dbReference type="Gene3D" id="3.40.50.150">
    <property type="entry name" value="Vaccinia Virus protein VP39"/>
    <property type="match status" value="1"/>
</dbReference>
<proteinExistence type="predicted"/>
<dbReference type="GO" id="GO:0032259">
    <property type="term" value="P:methylation"/>
    <property type="evidence" value="ECO:0007669"/>
    <property type="project" value="UniProtKB-KW"/>
</dbReference>
<dbReference type="EMBL" id="JAGTUF010000004">
    <property type="protein sequence ID" value="MBR9971479.1"/>
    <property type="molecule type" value="Genomic_DNA"/>
</dbReference>
<dbReference type="InterPro" id="IPR002052">
    <property type="entry name" value="DNA_methylase_N6_adenine_CS"/>
</dbReference>